<dbReference type="AlphaFoldDB" id="A0A1Y3MIF9"/>
<protein>
    <recommendedName>
        <fullName evidence="3">DUF3947 domain-containing protein</fullName>
    </recommendedName>
</protein>
<evidence type="ECO:0008006" key="3">
    <source>
        <dbReference type="Google" id="ProtNLM"/>
    </source>
</evidence>
<dbReference type="EMBL" id="MWPX01000002">
    <property type="protein sequence ID" value="OUM50225.1"/>
    <property type="molecule type" value="Genomic_DNA"/>
</dbReference>
<sequence length="78" mass="8924">MNMNVPYFNNEIRVPAVTYTAAQGTLQSVQQALQAQVQTMQMQGMHFDYPSVQYYYPTYITQNGIYFSTIPIGAVYNL</sequence>
<evidence type="ECO:0000313" key="1">
    <source>
        <dbReference type="EMBL" id="OUM50225.1"/>
    </source>
</evidence>
<reference evidence="1 2" key="1">
    <citation type="submission" date="2017-02" db="EMBL/GenBank/DDBJ databases">
        <title>Bacillus pseudomycoides isolate FSL K6-0042.</title>
        <authorList>
            <person name="Kovac J."/>
        </authorList>
    </citation>
    <scope>NUCLEOTIDE SEQUENCE [LARGE SCALE GENOMIC DNA]</scope>
    <source>
        <strain evidence="1 2">FSL K6-0042</strain>
    </source>
</reference>
<evidence type="ECO:0000313" key="2">
    <source>
        <dbReference type="Proteomes" id="UP000195321"/>
    </source>
</evidence>
<gene>
    <name evidence="1" type="ORF">BW425_03850</name>
</gene>
<dbReference type="InterPro" id="IPR025039">
    <property type="entry name" value="DUF3947"/>
</dbReference>
<comment type="caution">
    <text evidence="1">The sequence shown here is derived from an EMBL/GenBank/DDBJ whole genome shotgun (WGS) entry which is preliminary data.</text>
</comment>
<accession>A0A1Y3MIF9</accession>
<dbReference type="Proteomes" id="UP000195321">
    <property type="component" value="Unassembled WGS sequence"/>
</dbReference>
<organism evidence="1 2">
    <name type="scientific">Bacillus pseudomycoides</name>
    <dbReference type="NCBI Taxonomy" id="64104"/>
    <lineage>
        <taxon>Bacteria</taxon>
        <taxon>Bacillati</taxon>
        <taxon>Bacillota</taxon>
        <taxon>Bacilli</taxon>
        <taxon>Bacillales</taxon>
        <taxon>Bacillaceae</taxon>
        <taxon>Bacillus</taxon>
        <taxon>Bacillus cereus group</taxon>
    </lineage>
</organism>
<dbReference type="Pfam" id="PF13135">
    <property type="entry name" value="DUF3947"/>
    <property type="match status" value="1"/>
</dbReference>
<proteinExistence type="predicted"/>
<dbReference type="RefSeq" id="WP_077294816.1">
    <property type="nucleotide sequence ID" value="NZ_CP189809.1"/>
</dbReference>
<name>A0A1Y3MIF9_9BACI</name>